<keyword evidence="1" id="KW-0226">DNA condensation</keyword>
<dbReference type="EMBL" id="KC811135">
    <property type="protein sequence ID" value="AGQ19549.1"/>
    <property type="molecule type" value="Genomic_DNA"/>
</dbReference>
<dbReference type="SMART" id="SM00411">
    <property type="entry name" value="BHL"/>
    <property type="match status" value="1"/>
</dbReference>
<evidence type="ECO:0000256" key="2">
    <source>
        <dbReference type="ARBA" id="ARBA00023125"/>
    </source>
</evidence>
<dbReference type="InterPro" id="IPR000119">
    <property type="entry name" value="Hist_DNA-bd"/>
</dbReference>
<dbReference type="InterPro" id="IPR010992">
    <property type="entry name" value="IHF-like_DNA-bd_dom_sf"/>
</dbReference>
<dbReference type="Gene3D" id="4.10.520.10">
    <property type="entry name" value="IHF-like DNA-binding proteins"/>
    <property type="match status" value="1"/>
</dbReference>
<evidence type="ECO:0000256" key="1">
    <source>
        <dbReference type="ARBA" id="ARBA00023067"/>
    </source>
</evidence>
<dbReference type="CDD" id="cd13831">
    <property type="entry name" value="HU"/>
    <property type="match status" value="1"/>
</dbReference>
<keyword evidence="2 4" id="KW-0238">DNA-binding</keyword>
<dbReference type="PROSITE" id="PS00045">
    <property type="entry name" value="HISTONE_LIKE"/>
    <property type="match status" value="1"/>
</dbReference>
<proteinExistence type="inferred from homology"/>
<evidence type="ECO:0000256" key="3">
    <source>
        <dbReference type="RuleBase" id="RU003939"/>
    </source>
</evidence>
<protein>
    <submittedName>
        <fullName evidence="4">Bacterial nucleoid DNA-binding protein</fullName>
    </submittedName>
</protein>
<dbReference type="PRINTS" id="PR01727">
    <property type="entry name" value="DNABINDINGHU"/>
</dbReference>
<dbReference type="PANTHER" id="PTHR33175">
    <property type="entry name" value="DNA-BINDING PROTEIN HU"/>
    <property type="match status" value="1"/>
</dbReference>
<dbReference type="GO" id="GO:0003677">
    <property type="term" value="F:DNA binding"/>
    <property type="evidence" value="ECO:0007669"/>
    <property type="project" value="UniProtKB-KW"/>
</dbReference>
<accession>S5DL44</accession>
<dbReference type="GO" id="GO:0030261">
    <property type="term" value="P:chromosome condensation"/>
    <property type="evidence" value="ECO:0007669"/>
    <property type="project" value="UniProtKB-KW"/>
</dbReference>
<dbReference type="Pfam" id="PF00216">
    <property type="entry name" value="Bac_DNA_binding"/>
    <property type="match status" value="1"/>
</dbReference>
<dbReference type="SUPFAM" id="SSF47729">
    <property type="entry name" value="IHF-like DNA-binding proteins"/>
    <property type="match status" value="1"/>
</dbReference>
<dbReference type="PANTHER" id="PTHR33175:SF3">
    <property type="entry name" value="DNA-BINDING PROTEIN HU-BETA"/>
    <property type="match status" value="1"/>
</dbReference>
<reference evidence="4" key="1">
    <citation type="journal article" date="2013" name="Sci. Rep.">
        <title>Metagenomics uncovers a new group of low GC and ultra-small marine Actinobacteria.</title>
        <authorList>
            <person name="Ghai R."/>
            <person name="Mizuno C.M."/>
            <person name="Picazo A."/>
            <person name="Camacho A."/>
            <person name="Rodriguez-Valera F."/>
        </authorList>
    </citation>
    <scope>NUCLEOTIDE SEQUENCE</scope>
</reference>
<dbReference type="AlphaFoldDB" id="S5DL44"/>
<dbReference type="InterPro" id="IPR020816">
    <property type="entry name" value="Histone-like_DNA-bd_CS"/>
</dbReference>
<comment type="similarity">
    <text evidence="3">Belongs to the bacterial histone-like protein family.</text>
</comment>
<sequence>MNKDQLASVVASEVGLSQSDAKAAVEAVFDGITNGMKNGDKVSIAGFGQFESRYRAARQGRNPATGETIQIAAKNAPAFKAAKGLKDSLN</sequence>
<dbReference type="GO" id="GO:0030527">
    <property type="term" value="F:structural constituent of chromatin"/>
    <property type="evidence" value="ECO:0007669"/>
    <property type="project" value="InterPro"/>
</dbReference>
<organism evidence="4">
    <name type="scientific">Candidatus Actinomarina minuta</name>
    <dbReference type="NCBI Taxonomy" id="1389454"/>
    <lineage>
        <taxon>Bacteria</taxon>
        <taxon>Bacillati</taxon>
        <taxon>Actinomycetota</taxon>
        <taxon>Actinomycetes</taxon>
        <taxon>Candidatus Actinomarinidae</taxon>
        <taxon>Candidatus Actinomarinales</taxon>
        <taxon>Candidatus Actinomarineae</taxon>
        <taxon>Candidatus Actinomarinaceae</taxon>
        <taxon>Candidatus Actinomarina</taxon>
    </lineage>
</organism>
<evidence type="ECO:0000313" key="4">
    <source>
        <dbReference type="EMBL" id="AGQ19549.1"/>
    </source>
</evidence>
<name>S5DL44_9ACTN</name>